<dbReference type="AlphaFoldDB" id="A0A1I7WDA2"/>
<dbReference type="WBParaSite" id="Hba_02690">
    <property type="protein sequence ID" value="Hba_02690"/>
    <property type="gene ID" value="Hba_02690"/>
</dbReference>
<dbReference type="Proteomes" id="UP000095283">
    <property type="component" value="Unplaced"/>
</dbReference>
<feature type="region of interest" description="Disordered" evidence="1">
    <location>
        <begin position="107"/>
        <end position="129"/>
    </location>
</feature>
<protein>
    <submittedName>
        <fullName evidence="3">Transposase</fullName>
    </submittedName>
</protein>
<keyword evidence="2" id="KW-1185">Reference proteome</keyword>
<evidence type="ECO:0000256" key="1">
    <source>
        <dbReference type="SAM" id="MobiDB-lite"/>
    </source>
</evidence>
<proteinExistence type="predicted"/>
<organism evidence="2 3">
    <name type="scientific">Heterorhabditis bacteriophora</name>
    <name type="common">Entomopathogenic nematode worm</name>
    <dbReference type="NCBI Taxonomy" id="37862"/>
    <lineage>
        <taxon>Eukaryota</taxon>
        <taxon>Metazoa</taxon>
        <taxon>Ecdysozoa</taxon>
        <taxon>Nematoda</taxon>
        <taxon>Chromadorea</taxon>
        <taxon>Rhabditida</taxon>
        <taxon>Rhabditina</taxon>
        <taxon>Rhabditomorpha</taxon>
        <taxon>Strongyloidea</taxon>
        <taxon>Heterorhabditidae</taxon>
        <taxon>Heterorhabditis</taxon>
    </lineage>
</organism>
<name>A0A1I7WDA2_HETBA</name>
<evidence type="ECO:0000313" key="3">
    <source>
        <dbReference type="WBParaSite" id="Hba_02690"/>
    </source>
</evidence>
<accession>A0A1I7WDA2</accession>
<reference evidence="3" key="1">
    <citation type="submission" date="2016-11" db="UniProtKB">
        <authorList>
            <consortium name="WormBaseParasite"/>
        </authorList>
    </citation>
    <scope>IDENTIFICATION</scope>
</reference>
<evidence type="ECO:0000313" key="2">
    <source>
        <dbReference type="Proteomes" id="UP000095283"/>
    </source>
</evidence>
<sequence>MNGRCTQHQAAQAAAPGGRIARIQIDAAEHIDGIAGGQAERIHRRRADRRVAAQQLLQHLLVHGHALRQATRRSCRSDGLCCPQVQRRHAQAELPRAIAHAVSCWQPPRSIATGPADEESDQDATAPERGRNQHLLRGQCHTRAQHHTPCIAGNRTACQSGAAETATDQQRGRTERIQCCIGDGRARAGGRRAVLSDDFQVPAFGRGQVDRQDAVAALRAAGIEPCKPGERDGRRAAAARAVTQHKIDIAGVQRAPTHRLAAPFRRSLYEGVVTGFVVSRVAPHHLGRGHHQP</sequence>